<proteinExistence type="predicted"/>
<comment type="caution">
    <text evidence="1">The sequence shown here is derived from an EMBL/GenBank/DDBJ whole genome shotgun (WGS) entry which is preliminary data.</text>
</comment>
<accession>A0ABT1DQB5</accession>
<dbReference type="NCBIfam" id="NF040657">
    <property type="entry name" value="immun_SitI3"/>
    <property type="match status" value="1"/>
</dbReference>
<dbReference type="RefSeq" id="WP_253239133.1">
    <property type="nucleotide sequence ID" value="NZ_JAMYJR010000022.1"/>
</dbReference>
<reference evidence="1 2" key="1">
    <citation type="submission" date="2022-06" db="EMBL/GenBank/DDBJ databases">
        <title>New Species of the Genus Actinoplanes, ActinopZanes ferrugineus.</title>
        <authorList>
            <person name="Ding P."/>
        </authorList>
    </citation>
    <scope>NUCLEOTIDE SEQUENCE [LARGE SCALE GENOMIC DNA]</scope>
    <source>
        <strain evidence="1 2">TRM88003</strain>
    </source>
</reference>
<protein>
    <submittedName>
        <fullName evidence="1">SitI3 family protein</fullName>
    </submittedName>
</protein>
<sequence length="150" mass="16468">MAIEYDLILAGDTPAEQVAARAFPEHDERPDGPGPLLVAVVNERYGFAATIRSGGSRYVEVLTDQGSWEWEPEPAASVGFRMDKEVPDVAWQVTNMLTVVRRVLATGAEDAAFSFNGDILLLSRLNGVLTKHRRDKWWANYPGANDALPG</sequence>
<evidence type="ECO:0000313" key="2">
    <source>
        <dbReference type="Proteomes" id="UP001523369"/>
    </source>
</evidence>
<evidence type="ECO:0000313" key="1">
    <source>
        <dbReference type="EMBL" id="MCO8273020.1"/>
    </source>
</evidence>
<dbReference type="InterPro" id="IPR049799">
    <property type="entry name" value="SitI3-like"/>
</dbReference>
<organism evidence="1 2">
    <name type="scientific">Paractinoplanes aksuensis</name>
    <dbReference type="NCBI Taxonomy" id="2939490"/>
    <lineage>
        <taxon>Bacteria</taxon>
        <taxon>Bacillati</taxon>
        <taxon>Actinomycetota</taxon>
        <taxon>Actinomycetes</taxon>
        <taxon>Micromonosporales</taxon>
        <taxon>Micromonosporaceae</taxon>
        <taxon>Paractinoplanes</taxon>
    </lineage>
</organism>
<name>A0ABT1DQB5_9ACTN</name>
<dbReference type="EMBL" id="JAMYJR010000022">
    <property type="protein sequence ID" value="MCO8273020.1"/>
    <property type="molecule type" value="Genomic_DNA"/>
</dbReference>
<keyword evidence="2" id="KW-1185">Reference proteome</keyword>
<dbReference type="Proteomes" id="UP001523369">
    <property type="component" value="Unassembled WGS sequence"/>
</dbReference>
<gene>
    <name evidence="1" type="ORF">M1L60_20705</name>
</gene>